<dbReference type="Gene3D" id="1.20.144.10">
    <property type="entry name" value="Phosphatidic acid phosphatase type 2/haloperoxidase"/>
    <property type="match status" value="1"/>
</dbReference>
<feature type="domain" description="Phosphatidic acid phosphatase type 2/haloperoxidase" evidence="8">
    <location>
        <begin position="166"/>
        <end position="313"/>
    </location>
</feature>
<dbReference type="InterPro" id="IPR043216">
    <property type="entry name" value="PAP-like"/>
</dbReference>
<keyword evidence="5 7" id="KW-0472">Membrane</keyword>
<dbReference type="PANTHER" id="PTHR10165:SF35">
    <property type="entry name" value="RE23632P"/>
    <property type="match status" value="1"/>
</dbReference>
<dbReference type="EMBL" id="KV919032">
    <property type="protein sequence ID" value="OSX72887.1"/>
    <property type="molecule type" value="Genomic_DNA"/>
</dbReference>
<feature type="region of interest" description="Disordered" evidence="6">
    <location>
        <begin position="320"/>
        <end position="346"/>
    </location>
</feature>
<dbReference type="GO" id="GO:0008195">
    <property type="term" value="F:phosphatidate phosphatase activity"/>
    <property type="evidence" value="ECO:0007669"/>
    <property type="project" value="TreeGrafter"/>
</dbReference>
<evidence type="ECO:0000256" key="2">
    <source>
        <dbReference type="ARBA" id="ARBA00008816"/>
    </source>
</evidence>
<evidence type="ECO:0000256" key="4">
    <source>
        <dbReference type="ARBA" id="ARBA00022989"/>
    </source>
</evidence>
<proteinExistence type="inferred from homology"/>
<evidence type="ECO:0000313" key="9">
    <source>
        <dbReference type="EMBL" id="OSX72887.1"/>
    </source>
</evidence>
<protein>
    <recommendedName>
        <fullName evidence="8">Phosphatidic acid phosphatase type 2/haloperoxidase domain-containing protein</fullName>
    </recommendedName>
</protein>
<keyword evidence="4 7" id="KW-1133">Transmembrane helix</keyword>
<comment type="subcellular location">
    <subcellularLocation>
        <location evidence="1">Membrane</location>
        <topology evidence="1">Multi-pass membrane protein</topology>
    </subcellularLocation>
</comment>
<dbReference type="Pfam" id="PF01569">
    <property type="entry name" value="PAP2"/>
    <property type="match status" value="1"/>
</dbReference>
<organism evidence="9 10">
    <name type="scientific">Porphyra umbilicalis</name>
    <name type="common">Purple laver</name>
    <name type="synonym">Red alga</name>
    <dbReference type="NCBI Taxonomy" id="2786"/>
    <lineage>
        <taxon>Eukaryota</taxon>
        <taxon>Rhodophyta</taxon>
        <taxon>Bangiophyceae</taxon>
        <taxon>Bangiales</taxon>
        <taxon>Bangiaceae</taxon>
        <taxon>Porphyra</taxon>
    </lineage>
</organism>
<evidence type="ECO:0000313" key="10">
    <source>
        <dbReference type="Proteomes" id="UP000218209"/>
    </source>
</evidence>
<feature type="transmembrane region" description="Helical" evidence="7">
    <location>
        <begin position="127"/>
        <end position="149"/>
    </location>
</feature>
<evidence type="ECO:0000256" key="6">
    <source>
        <dbReference type="SAM" id="MobiDB-lite"/>
    </source>
</evidence>
<evidence type="ECO:0000259" key="8">
    <source>
        <dbReference type="SMART" id="SM00014"/>
    </source>
</evidence>
<sequence length="476" mass="50048">MSVSPTAGGGDSSLDGTEIDVVLPTPLFPDAPAAVVASLRRDRRVADRPMQSRRLQGTATFRAMSSVAADMDTSARSIPAFEWVSVLLIGWVVPAAIHVFIRPYARPIDLTDASFTKPLLPDLVPSFPVLIASYAIPVSVVFLTEMVLFRRSRTHKPLMPLPELLLALFEANGLTVLVTDILKSAAGRPRPHFAAVCGSYLASPPAAPFTCAGAQLAVDEARRSFPSGHSSLSMSAGVFTACYLAAVLRRGGGGGGGGGSGGGRWRVWMGLVVAAPLLVAALVAVSRTVDYHHHWSDVVAGATLGGPSPRRCGGCGLGGGAWRGRRKPPHGGERRGRGGGQRGGRVGRRRVLGDCVVLLCAASPPSSSAPSSLPRAWARWGGVCCVGPPATREDGPDCDSRRAFDAASLPRNLGLHFSSAFFLFSIIGCGDRDILPARLLLRFELCSVIPKPPSPVKSGCAKRHGCLACTQQEETR</sequence>
<dbReference type="GO" id="GO:0016020">
    <property type="term" value="C:membrane"/>
    <property type="evidence" value="ECO:0007669"/>
    <property type="project" value="UniProtKB-SubCell"/>
</dbReference>
<evidence type="ECO:0000256" key="1">
    <source>
        <dbReference type="ARBA" id="ARBA00004141"/>
    </source>
</evidence>
<evidence type="ECO:0000256" key="7">
    <source>
        <dbReference type="SAM" id="Phobius"/>
    </source>
</evidence>
<feature type="transmembrane region" description="Helical" evidence="7">
    <location>
        <begin position="231"/>
        <end position="248"/>
    </location>
</feature>
<comment type="similarity">
    <text evidence="2">Belongs to the PA-phosphatase related phosphoesterase family.</text>
</comment>
<dbReference type="Proteomes" id="UP000218209">
    <property type="component" value="Unassembled WGS sequence"/>
</dbReference>
<dbReference type="OrthoDB" id="8907274at2759"/>
<dbReference type="InterPro" id="IPR000326">
    <property type="entry name" value="PAP2/HPO"/>
</dbReference>
<accession>A0A1X6NWB9</accession>
<keyword evidence="3 7" id="KW-0812">Transmembrane</keyword>
<dbReference type="SMART" id="SM00014">
    <property type="entry name" value="acidPPc"/>
    <property type="match status" value="1"/>
</dbReference>
<dbReference type="PANTHER" id="PTHR10165">
    <property type="entry name" value="LIPID PHOSPHATE PHOSPHATASE"/>
    <property type="match status" value="1"/>
</dbReference>
<dbReference type="SUPFAM" id="SSF48317">
    <property type="entry name" value="Acid phosphatase/Vanadium-dependent haloperoxidase"/>
    <property type="match status" value="1"/>
</dbReference>
<evidence type="ECO:0000256" key="3">
    <source>
        <dbReference type="ARBA" id="ARBA00022692"/>
    </source>
</evidence>
<evidence type="ECO:0000256" key="5">
    <source>
        <dbReference type="ARBA" id="ARBA00023136"/>
    </source>
</evidence>
<keyword evidence="10" id="KW-1185">Reference proteome</keyword>
<name>A0A1X6NWB9_PORUM</name>
<dbReference type="GO" id="GO:0046839">
    <property type="term" value="P:phospholipid dephosphorylation"/>
    <property type="evidence" value="ECO:0007669"/>
    <property type="project" value="TreeGrafter"/>
</dbReference>
<dbReference type="GO" id="GO:0006644">
    <property type="term" value="P:phospholipid metabolic process"/>
    <property type="evidence" value="ECO:0007669"/>
    <property type="project" value="InterPro"/>
</dbReference>
<feature type="transmembrane region" description="Helical" evidence="7">
    <location>
        <begin position="80"/>
        <end position="101"/>
    </location>
</feature>
<dbReference type="AlphaFoldDB" id="A0A1X6NWB9"/>
<feature type="transmembrane region" description="Helical" evidence="7">
    <location>
        <begin position="268"/>
        <end position="285"/>
    </location>
</feature>
<reference evidence="9 10" key="1">
    <citation type="submission" date="2017-03" db="EMBL/GenBank/DDBJ databases">
        <title>WGS assembly of Porphyra umbilicalis.</title>
        <authorList>
            <person name="Brawley S.H."/>
            <person name="Blouin N.A."/>
            <person name="Ficko-Blean E."/>
            <person name="Wheeler G.L."/>
            <person name="Lohr M."/>
            <person name="Goodson H.V."/>
            <person name="Jenkins J.W."/>
            <person name="Blaby-Haas C.E."/>
            <person name="Helliwell K.E."/>
            <person name="Chan C."/>
            <person name="Marriage T."/>
            <person name="Bhattacharya D."/>
            <person name="Klein A.S."/>
            <person name="Badis Y."/>
            <person name="Brodie J."/>
            <person name="Cao Y."/>
            <person name="Collen J."/>
            <person name="Dittami S.M."/>
            <person name="Gachon C.M."/>
            <person name="Green B.R."/>
            <person name="Karpowicz S."/>
            <person name="Kim J.W."/>
            <person name="Kudahl U."/>
            <person name="Lin S."/>
            <person name="Michel G."/>
            <person name="Mittag M."/>
            <person name="Olson B.J."/>
            <person name="Pangilinan J."/>
            <person name="Peng Y."/>
            <person name="Qiu H."/>
            <person name="Shu S."/>
            <person name="Singer J.T."/>
            <person name="Smith A.G."/>
            <person name="Sprecher B.N."/>
            <person name="Wagner V."/>
            <person name="Wang W."/>
            <person name="Wang Z.-Y."/>
            <person name="Yan J."/>
            <person name="Yarish C."/>
            <person name="Zoeuner-Riek S."/>
            <person name="Zhuang Y."/>
            <person name="Zou Y."/>
            <person name="Lindquist E.A."/>
            <person name="Grimwood J."/>
            <person name="Barry K."/>
            <person name="Rokhsar D.S."/>
            <person name="Schmutz J."/>
            <person name="Stiller J.W."/>
            <person name="Grossman A.R."/>
            <person name="Prochnik S.E."/>
        </authorList>
    </citation>
    <scope>NUCLEOTIDE SEQUENCE [LARGE SCALE GENOMIC DNA]</scope>
    <source>
        <strain evidence="9">4086291</strain>
    </source>
</reference>
<dbReference type="InterPro" id="IPR036938">
    <property type="entry name" value="PAP2/HPO_sf"/>
</dbReference>
<gene>
    <name evidence="9" type="ORF">BU14_0397s0012</name>
</gene>